<reference evidence="4 5" key="1">
    <citation type="submission" date="2020-08" db="EMBL/GenBank/DDBJ databases">
        <title>Sequencing the genomes of 1000 actinobacteria strains.</title>
        <authorList>
            <person name="Klenk H.-P."/>
        </authorList>
    </citation>
    <scope>NUCLEOTIDE SEQUENCE [LARGE SCALE GENOMIC DNA]</scope>
    <source>
        <strain evidence="4 5">DSM 28796</strain>
    </source>
</reference>
<gene>
    <name evidence="4" type="ORF">HNR70_002590</name>
</gene>
<dbReference type="GO" id="GO:0005524">
    <property type="term" value="F:ATP binding"/>
    <property type="evidence" value="ECO:0007669"/>
    <property type="project" value="InterPro"/>
</dbReference>
<dbReference type="EMBL" id="JACHLZ010000001">
    <property type="protein sequence ID" value="MBB5832777.1"/>
    <property type="molecule type" value="Genomic_DNA"/>
</dbReference>
<dbReference type="InterPro" id="IPR003439">
    <property type="entry name" value="ABC_transporter-like_ATP-bd"/>
</dbReference>
<dbReference type="InterPro" id="IPR027417">
    <property type="entry name" value="P-loop_NTPase"/>
</dbReference>
<dbReference type="PANTHER" id="PTHR43335:SF8">
    <property type="entry name" value="ABC TRANSPORTER, ATP-BINDING PROTEIN"/>
    <property type="match status" value="1"/>
</dbReference>
<comment type="similarity">
    <text evidence="1">Belongs to the ABC transporter superfamily.</text>
</comment>
<dbReference type="Pfam" id="PF00005">
    <property type="entry name" value="ABC_tran"/>
    <property type="match status" value="1"/>
</dbReference>
<accession>A0A841AFR6</accession>
<organism evidence="4 5">
    <name type="scientific">Brachybacterium aquaticum</name>
    <dbReference type="NCBI Taxonomy" id="1432564"/>
    <lineage>
        <taxon>Bacteria</taxon>
        <taxon>Bacillati</taxon>
        <taxon>Actinomycetota</taxon>
        <taxon>Actinomycetes</taxon>
        <taxon>Micrococcales</taxon>
        <taxon>Dermabacteraceae</taxon>
        <taxon>Brachybacterium</taxon>
    </lineage>
</organism>
<dbReference type="SUPFAM" id="SSF52540">
    <property type="entry name" value="P-loop containing nucleoside triphosphate hydrolases"/>
    <property type="match status" value="1"/>
</dbReference>
<comment type="caution">
    <text evidence="4">The sequence shown here is derived from an EMBL/GenBank/DDBJ whole genome shotgun (WGS) entry which is preliminary data.</text>
</comment>
<evidence type="ECO:0000256" key="1">
    <source>
        <dbReference type="ARBA" id="ARBA00005417"/>
    </source>
</evidence>
<evidence type="ECO:0000313" key="5">
    <source>
        <dbReference type="Proteomes" id="UP000588158"/>
    </source>
</evidence>
<feature type="domain" description="ABC transporter" evidence="3">
    <location>
        <begin position="27"/>
        <end position="157"/>
    </location>
</feature>
<dbReference type="Gene3D" id="3.40.50.300">
    <property type="entry name" value="P-loop containing nucleotide triphosphate hydrolases"/>
    <property type="match status" value="1"/>
</dbReference>
<protein>
    <submittedName>
        <fullName evidence="4">ABC-type multidrug transport system ATPase subunit</fullName>
    </submittedName>
</protein>
<dbReference type="PANTHER" id="PTHR43335">
    <property type="entry name" value="ABC TRANSPORTER, ATP-BINDING PROTEIN"/>
    <property type="match status" value="1"/>
</dbReference>
<evidence type="ECO:0000256" key="2">
    <source>
        <dbReference type="ARBA" id="ARBA00022448"/>
    </source>
</evidence>
<keyword evidence="5" id="KW-1185">Reference proteome</keyword>
<keyword evidence="2" id="KW-0813">Transport</keyword>
<name>A0A841AFR6_9MICO</name>
<dbReference type="RefSeq" id="WP_246375222.1">
    <property type="nucleotide sequence ID" value="NZ_JACHLZ010000001.1"/>
</dbReference>
<dbReference type="Proteomes" id="UP000588158">
    <property type="component" value="Unassembled WGS sequence"/>
</dbReference>
<evidence type="ECO:0000313" key="4">
    <source>
        <dbReference type="EMBL" id="MBB5832777.1"/>
    </source>
</evidence>
<sequence length="168" mass="18016">MSDPVMSDPVLITRGLTKRYGAHTAVNAVSLRLERGRVYGLIGRNGAGKTTLMRLITGLSLPTSGTIELFGSGTGHPRQQDLARIGTLIESPTLHGAMTARQNMHLHRLLRGVPDPGIEEKLLEVVGLSGTGRKKVRDFSLGMRQRLGIALALVADPEGGSPPRRRAP</sequence>
<evidence type="ECO:0000259" key="3">
    <source>
        <dbReference type="Pfam" id="PF00005"/>
    </source>
</evidence>
<proteinExistence type="inferred from homology"/>
<dbReference type="AlphaFoldDB" id="A0A841AFR6"/>
<dbReference type="GO" id="GO:0016887">
    <property type="term" value="F:ATP hydrolysis activity"/>
    <property type="evidence" value="ECO:0007669"/>
    <property type="project" value="InterPro"/>
</dbReference>